<dbReference type="InterPro" id="IPR042270">
    <property type="entry name" value="DusC_C"/>
</dbReference>
<evidence type="ECO:0000256" key="7">
    <source>
        <dbReference type="ARBA" id="ARBA00022884"/>
    </source>
</evidence>
<dbReference type="PANTHER" id="PTHR11082:SF26">
    <property type="entry name" value="TRNA-DIHYDROURIDINE(16) SYNTHASE"/>
    <property type="match status" value="1"/>
</dbReference>
<evidence type="ECO:0000256" key="3">
    <source>
        <dbReference type="ARBA" id="ARBA00022630"/>
    </source>
</evidence>
<dbReference type="HAMAP" id="MF_02043">
    <property type="entry name" value="DusC_subfam"/>
    <property type="match status" value="1"/>
</dbReference>
<keyword evidence="13" id="KW-1185">Reference proteome</keyword>
<evidence type="ECO:0000259" key="11">
    <source>
        <dbReference type="Pfam" id="PF01207"/>
    </source>
</evidence>
<keyword evidence="5 9" id="KW-0819">tRNA processing</keyword>
<dbReference type="PANTHER" id="PTHR11082">
    <property type="entry name" value="TRNA-DIHYDROURIDINE SYNTHASE"/>
    <property type="match status" value="1"/>
</dbReference>
<dbReference type="EC" id="1.3.1.-" evidence="9"/>
<evidence type="ECO:0000256" key="2">
    <source>
        <dbReference type="ARBA" id="ARBA00022555"/>
    </source>
</evidence>
<feature type="site" description="Interacts with tRNA" evidence="9">
    <location>
        <position position="177"/>
    </location>
</feature>
<keyword evidence="7 9" id="KW-0694">RNA-binding</keyword>
<evidence type="ECO:0000256" key="4">
    <source>
        <dbReference type="ARBA" id="ARBA00022643"/>
    </source>
</evidence>
<protein>
    <recommendedName>
        <fullName evidence="9">tRNA-dihydrouridine(16) synthase</fullName>
        <ecNumber evidence="9">1.3.1.-</ecNumber>
    </recommendedName>
    <alternativeName>
        <fullName evidence="9">U16-specific dihydrouridine synthase</fullName>
        <shortName evidence="9">U16-specific Dus</shortName>
    </alternativeName>
    <alternativeName>
        <fullName evidence="9">tRNA-dihydrouridine synthase C</fullName>
    </alternativeName>
</protein>
<comment type="catalytic activity">
    <reaction evidence="9">
        <text>5,6-dihydrouridine(16) in tRNA + NADP(+) = uridine(16) in tRNA + NADPH + H(+)</text>
        <dbReference type="Rhea" id="RHEA:53376"/>
        <dbReference type="Rhea" id="RHEA-COMP:13543"/>
        <dbReference type="Rhea" id="RHEA-COMP:13544"/>
        <dbReference type="ChEBI" id="CHEBI:15378"/>
        <dbReference type="ChEBI" id="CHEBI:57783"/>
        <dbReference type="ChEBI" id="CHEBI:58349"/>
        <dbReference type="ChEBI" id="CHEBI:65315"/>
        <dbReference type="ChEBI" id="CHEBI:74443"/>
    </reaction>
</comment>
<comment type="catalytic activity">
    <reaction evidence="9">
        <text>5,6-dihydrouridine(16) in tRNA + NAD(+) = uridine(16) in tRNA + NADH + H(+)</text>
        <dbReference type="Rhea" id="RHEA:53380"/>
        <dbReference type="Rhea" id="RHEA-COMP:13543"/>
        <dbReference type="Rhea" id="RHEA-COMP:13544"/>
        <dbReference type="ChEBI" id="CHEBI:15378"/>
        <dbReference type="ChEBI" id="CHEBI:57540"/>
        <dbReference type="ChEBI" id="CHEBI:57945"/>
        <dbReference type="ChEBI" id="CHEBI:65315"/>
        <dbReference type="ChEBI" id="CHEBI:74443"/>
    </reaction>
</comment>
<keyword evidence="6 9" id="KW-0521">NADP</keyword>
<evidence type="ECO:0000256" key="10">
    <source>
        <dbReference type="PIRNR" id="PIRNR006621"/>
    </source>
</evidence>
<dbReference type="InterPro" id="IPR035587">
    <property type="entry name" value="DUS-like_FMN-bd"/>
</dbReference>
<organism evidence="12 13">
    <name type="scientific">Uliginosibacterium flavum</name>
    <dbReference type="NCBI Taxonomy" id="1396831"/>
    <lineage>
        <taxon>Bacteria</taxon>
        <taxon>Pseudomonadati</taxon>
        <taxon>Pseudomonadota</taxon>
        <taxon>Betaproteobacteria</taxon>
        <taxon>Rhodocyclales</taxon>
        <taxon>Zoogloeaceae</taxon>
        <taxon>Uliginosibacterium</taxon>
    </lineage>
</organism>
<evidence type="ECO:0000256" key="6">
    <source>
        <dbReference type="ARBA" id="ARBA00022857"/>
    </source>
</evidence>
<feature type="active site" description="Proton donor" evidence="9">
    <location>
        <position position="99"/>
    </location>
</feature>
<accession>A0ABV2TS13</accession>
<dbReference type="EMBL" id="JBEWZI010000036">
    <property type="protein sequence ID" value="MET7016338.1"/>
    <property type="molecule type" value="Genomic_DNA"/>
</dbReference>
<dbReference type="InterPro" id="IPR013785">
    <property type="entry name" value="Aldolase_TIM"/>
</dbReference>
<comment type="caution">
    <text evidence="12">The sequence shown here is derived from an EMBL/GenBank/DDBJ whole genome shotgun (WGS) entry which is preliminary data.</text>
</comment>
<reference evidence="12 13" key="1">
    <citation type="submission" date="2024-07" db="EMBL/GenBank/DDBJ databases">
        <title>Uliginosibacterium flavum JJ3220;KACC:17644.</title>
        <authorList>
            <person name="Kim M.K."/>
        </authorList>
    </citation>
    <scope>NUCLEOTIDE SEQUENCE [LARGE SCALE GENOMIC DNA]</scope>
    <source>
        <strain evidence="12 13">KACC:17644</strain>
    </source>
</reference>
<keyword evidence="2 9" id="KW-0820">tRNA-binding</keyword>
<dbReference type="InterPro" id="IPR032886">
    <property type="entry name" value="DusC"/>
</dbReference>
<dbReference type="GO" id="GO:0016491">
    <property type="term" value="F:oxidoreductase activity"/>
    <property type="evidence" value="ECO:0007669"/>
    <property type="project" value="UniProtKB-KW"/>
</dbReference>
<evidence type="ECO:0000256" key="5">
    <source>
        <dbReference type="ARBA" id="ARBA00022694"/>
    </source>
</evidence>
<gene>
    <name evidence="9" type="primary">dusC</name>
    <name evidence="12" type="ORF">ABXR19_19295</name>
</gene>
<dbReference type="CDD" id="cd02801">
    <property type="entry name" value="DUS_like_FMN"/>
    <property type="match status" value="1"/>
</dbReference>
<proteinExistence type="inferred from homology"/>
<feature type="site" description="Interacts with tRNA; defines subfamily-specific binding signature" evidence="9">
    <location>
        <position position="302"/>
    </location>
</feature>
<dbReference type="Gene3D" id="3.20.20.70">
    <property type="entry name" value="Aldolase class I"/>
    <property type="match status" value="1"/>
</dbReference>
<dbReference type="PIRSF" id="PIRSF006621">
    <property type="entry name" value="Dus"/>
    <property type="match status" value="1"/>
</dbReference>
<sequence length="320" mass="34736">MPCLLLAPMEGLVDAVMRDVLTRASSYDWCVTEFVRISNSVLPAKVYTRVAPELLSASRTAVGTSVRVQLLGSDPELMGICAADLAALQPAGIDLNFGCPAPTVNRHRGGAVLLEEPELLHRIAQAVRTSISGRMPLSAKMRLGVSDTHRAIEAAQALADGGAELLVVHARTKDDGYRPPAHWPWIARIAEAVKIPVVANGEIWTVADYQRCVSESGCNQLMLGRGAVADPFLAERIRTFDAGGEPTTAEGDWARLLPLLGDFWQGVLHKVEPHHAPGRIKQWLNLLRRTFPQAELLYQRVRPLRSVSEVSAELLAAGAL</sequence>
<feature type="binding site" evidence="9">
    <location>
        <begin position="200"/>
        <end position="202"/>
    </location>
    <ligand>
        <name>FMN</name>
        <dbReference type="ChEBI" id="CHEBI:58210"/>
    </ligand>
</feature>
<comment type="similarity">
    <text evidence="9">Belongs to the Dus family. DusC subfamily.</text>
</comment>
<dbReference type="PROSITE" id="PS01136">
    <property type="entry name" value="UPF0034"/>
    <property type="match status" value="1"/>
</dbReference>
<feature type="site" description="Interacts with tRNA" evidence="9">
    <location>
        <position position="96"/>
    </location>
</feature>
<dbReference type="Pfam" id="PF01207">
    <property type="entry name" value="Dus"/>
    <property type="match status" value="1"/>
</dbReference>
<dbReference type="Proteomes" id="UP001549691">
    <property type="component" value="Unassembled WGS sequence"/>
</dbReference>
<dbReference type="InterPro" id="IPR018517">
    <property type="entry name" value="tRNA_hU_synthase_CS"/>
</dbReference>
<name>A0ABV2TS13_9RHOO</name>
<keyword evidence="3 9" id="KW-0285">Flavoprotein</keyword>
<comment type="caution">
    <text evidence="9">Lacks conserved residue(s) required for the propagation of feature annotation.</text>
</comment>
<feature type="site" description="Interacts with tRNA; defines subfamily-specific binding signature" evidence="9">
    <location>
        <position position="281"/>
    </location>
</feature>
<dbReference type="SUPFAM" id="SSF51395">
    <property type="entry name" value="FMN-linked oxidoreductases"/>
    <property type="match status" value="1"/>
</dbReference>
<evidence type="ECO:0000313" key="12">
    <source>
        <dbReference type="EMBL" id="MET7016338.1"/>
    </source>
</evidence>
<evidence type="ECO:0000256" key="1">
    <source>
        <dbReference type="ARBA" id="ARBA00001917"/>
    </source>
</evidence>
<comment type="cofactor">
    <cofactor evidence="1 9 10">
        <name>FMN</name>
        <dbReference type="ChEBI" id="CHEBI:58210"/>
    </cofactor>
</comment>
<evidence type="ECO:0000256" key="9">
    <source>
        <dbReference type="HAMAP-Rule" id="MF_02043"/>
    </source>
</evidence>
<feature type="binding site" evidence="9">
    <location>
        <begin position="224"/>
        <end position="225"/>
    </location>
    <ligand>
        <name>FMN</name>
        <dbReference type="ChEBI" id="CHEBI:58210"/>
    </ligand>
</feature>
<keyword evidence="8 9" id="KW-0560">Oxidoreductase</keyword>
<feature type="domain" description="DUS-like FMN-binding" evidence="11">
    <location>
        <begin position="5"/>
        <end position="243"/>
    </location>
</feature>
<comment type="similarity">
    <text evidence="10">Belongs to the dus family.</text>
</comment>
<dbReference type="InterPro" id="IPR001269">
    <property type="entry name" value="DUS_fam"/>
</dbReference>
<comment type="function">
    <text evidence="9">Catalyzes the synthesis of 5,6-dihydrouridine (D), a modified base found in the D-loop of most tRNAs, via the reduction of the C5-C6 double bond in target uridines. Specifically modifies U16 in tRNAs.</text>
</comment>
<feature type="site" description="Interacts with tRNA; defines subfamily-specific binding signature" evidence="9">
    <location>
        <position position="279"/>
    </location>
</feature>
<feature type="binding site" evidence="9">
    <location>
        <position position="69"/>
    </location>
    <ligand>
        <name>FMN</name>
        <dbReference type="ChEBI" id="CHEBI:58210"/>
    </ligand>
</feature>
<feature type="binding site" evidence="9">
    <location>
        <position position="140"/>
    </location>
    <ligand>
        <name>FMN</name>
        <dbReference type="ChEBI" id="CHEBI:58210"/>
    </ligand>
</feature>
<dbReference type="Gene3D" id="1.20.225.30">
    <property type="entry name" value="Dihydrouridine synthase, C-terminal recognition domain"/>
    <property type="match status" value="1"/>
</dbReference>
<keyword evidence="4 9" id="KW-0288">FMN</keyword>
<dbReference type="RefSeq" id="WP_354602794.1">
    <property type="nucleotide sequence ID" value="NZ_JBEWZI010000036.1"/>
</dbReference>
<evidence type="ECO:0000256" key="8">
    <source>
        <dbReference type="ARBA" id="ARBA00023002"/>
    </source>
</evidence>
<feature type="site" description="Interacts with tRNA; defines subfamily-specific binding signature" evidence="9">
    <location>
        <position position="36"/>
    </location>
</feature>
<evidence type="ECO:0000313" key="13">
    <source>
        <dbReference type="Proteomes" id="UP001549691"/>
    </source>
</evidence>